<evidence type="ECO:0000313" key="10">
    <source>
        <dbReference type="Proteomes" id="UP000750334"/>
    </source>
</evidence>
<dbReference type="EMBL" id="PUHR01000005">
    <property type="protein sequence ID" value="KAG0672080.1"/>
    <property type="molecule type" value="Genomic_DNA"/>
</dbReference>
<evidence type="ECO:0000256" key="7">
    <source>
        <dbReference type="PROSITE-ProRule" id="PRU00339"/>
    </source>
</evidence>
<evidence type="ECO:0000313" key="9">
    <source>
        <dbReference type="EMBL" id="KAG0672080.1"/>
    </source>
</evidence>
<feature type="repeat" description="TPR" evidence="7">
    <location>
        <begin position="448"/>
        <end position="481"/>
    </location>
</feature>
<evidence type="ECO:0000256" key="1">
    <source>
        <dbReference type="ARBA" id="ARBA00022618"/>
    </source>
</evidence>
<evidence type="ECO:0000256" key="4">
    <source>
        <dbReference type="ARBA" id="ARBA00022786"/>
    </source>
</evidence>
<dbReference type="Proteomes" id="UP000750334">
    <property type="component" value="Unassembled WGS sequence"/>
</dbReference>
<feature type="repeat" description="TPR" evidence="7">
    <location>
        <begin position="482"/>
        <end position="515"/>
    </location>
</feature>
<dbReference type="AlphaFoldDB" id="A0A9P7BD29"/>
<keyword evidence="3" id="KW-0498">Mitosis</keyword>
<keyword evidence="6" id="KW-0131">Cell cycle</keyword>
<evidence type="ECO:0000259" key="8">
    <source>
        <dbReference type="Pfam" id="PF04049"/>
    </source>
</evidence>
<keyword evidence="1" id="KW-0132">Cell division</keyword>
<dbReference type="GO" id="GO:0031145">
    <property type="term" value="P:anaphase-promoting complex-dependent catabolic process"/>
    <property type="evidence" value="ECO:0007669"/>
    <property type="project" value="TreeGrafter"/>
</dbReference>
<gene>
    <name evidence="9" type="primary">CDC23</name>
    <name evidence="9" type="ORF">C6P45_004095</name>
</gene>
<name>A0A9P7BD29_MAUEX</name>
<dbReference type="InterPro" id="IPR011990">
    <property type="entry name" value="TPR-like_helical_dom_sf"/>
</dbReference>
<dbReference type="OrthoDB" id="10262026at2759"/>
<dbReference type="PROSITE" id="PS50005">
    <property type="entry name" value="TPR"/>
    <property type="match status" value="2"/>
</dbReference>
<dbReference type="PANTHER" id="PTHR12558:SF10">
    <property type="entry name" value="CELL DIVISION CYCLE PROTEIN 23 HOMOLOG"/>
    <property type="match status" value="1"/>
</dbReference>
<dbReference type="Pfam" id="PF13414">
    <property type="entry name" value="TPR_11"/>
    <property type="match status" value="1"/>
</dbReference>
<dbReference type="Gene3D" id="1.25.40.10">
    <property type="entry name" value="Tetratricopeptide repeat domain"/>
    <property type="match status" value="3"/>
</dbReference>
<dbReference type="InterPro" id="IPR007192">
    <property type="entry name" value="APC8"/>
</dbReference>
<reference evidence="9 10" key="1">
    <citation type="submission" date="2020-11" db="EMBL/GenBank/DDBJ databases">
        <title>Kefir isolates.</title>
        <authorList>
            <person name="Marcisauskas S."/>
            <person name="Kim Y."/>
            <person name="Blasche S."/>
        </authorList>
    </citation>
    <scope>NUCLEOTIDE SEQUENCE [LARGE SCALE GENOMIC DNA]</scope>
    <source>
        <strain evidence="9 10">OG2</strain>
    </source>
</reference>
<evidence type="ECO:0000256" key="2">
    <source>
        <dbReference type="ARBA" id="ARBA00022737"/>
    </source>
</evidence>
<dbReference type="SUPFAM" id="SSF48452">
    <property type="entry name" value="TPR-like"/>
    <property type="match status" value="2"/>
</dbReference>
<evidence type="ECO:0000256" key="6">
    <source>
        <dbReference type="ARBA" id="ARBA00023306"/>
    </source>
</evidence>
<accession>A0A9P7BD29</accession>
<keyword evidence="5 7" id="KW-0802">TPR repeat</keyword>
<keyword evidence="2" id="KW-0677">Repeat</keyword>
<dbReference type="GO" id="GO:0045842">
    <property type="term" value="P:positive regulation of mitotic metaphase/anaphase transition"/>
    <property type="evidence" value="ECO:0007669"/>
    <property type="project" value="TreeGrafter"/>
</dbReference>
<keyword evidence="4" id="KW-0833">Ubl conjugation pathway</keyword>
<dbReference type="Pfam" id="PF13181">
    <property type="entry name" value="TPR_8"/>
    <property type="match status" value="2"/>
</dbReference>
<comment type="caution">
    <text evidence="9">The sequence shown here is derived from an EMBL/GenBank/DDBJ whole genome shotgun (WGS) entry which is preliminary data.</text>
</comment>
<sequence>MNEINTIEILRDVRDSLRCSSIQLSQWKLMKSAKWSIEALHGMEDTPLASGDISEEHMADASSSSSPSKMLFNDPRVRKIPQLNDGFTQDEFDKYLLASSLFDCKEFDRCAYFLENVTEPRLKFLQLYCKYLSWDKKTVESVENILVTGKVKNGNNINDNIDMIENGDSEQNAEMNGFTDFTNTQSKQKNGVQYMEDGHQSSVALLLKELRDYLNANESNFLNSKDTELGVALLYYLKGVLLNQNGNKPQALTAFINSLSLYSYNWTCWIELLDCVSRLDESLLILKHLNEQFELSQQNNIGTQQIGSQNVMLKFFKLSLFQEFSGNIDEFLENLELLLTVTPNFAFLKAQNALVYYNHMDYANSENIFDQIIKIDPYRLEDLDIYSNILYVMQKQSKLAYLAQFVSQIDRFRPETCSIIANYYSARQEHEKSIMYFRRALILNKKSTSAWTLMGHEFVELKNSHAAVECYRRAVDINNRDFRAWYGLGQAYEVLDMHMYSLYYFQKACALKPLDRRMWQATAECYSKLKHSGGAIKCYQRALQLSANPDQESLLFYRLAQQYEEAGEMDNCKHYMTKCMELERTNEGLVTDEAIKAKLWLANDAFQNKKYEEAYNLAIGITNGTSQEVEEARTIARNCRMLLK</sequence>
<dbReference type="PANTHER" id="PTHR12558">
    <property type="entry name" value="CELL DIVISION CYCLE 16,23,27"/>
    <property type="match status" value="1"/>
</dbReference>
<dbReference type="FunFam" id="1.25.40.10:FF:000926">
    <property type="entry name" value="Anaphase-promoting complex subunit CDC23"/>
    <property type="match status" value="1"/>
</dbReference>
<dbReference type="GO" id="GO:0005680">
    <property type="term" value="C:anaphase-promoting complex"/>
    <property type="evidence" value="ECO:0007669"/>
    <property type="project" value="InterPro"/>
</dbReference>
<dbReference type="GO" id="GO:0016567">
    <property type="term" value="P:protein ubiquitination"/>
    <property type="evidence" value="ECO:0007669"/>
    <property type="project" value="TreeGrafter"/>
</dbReference>
<dbReference type="InterPro" id="IPR019734">
    <property type="entry name" value="TPR_rpt"/>
</dbReference>
<evidence type="ECO:0000256" key="5">
    <source>
        <dbReference type="ARBA" id="ARBA00022803"/>
    </source>
</evidence>
<evidence type="ECO:0000256" key="3">
    <source>
        <dbReference type="ARBA" id="ARBA00022776"/>
    </source>
</evidence>
<feature type="domain" description="Cdc23" evidence="8">
    <location>
        <begin position="13"/>
        <end position="353"/>
    </location>
</feature>
<dbReference type="GO" id="GO:0051301">
    <property type="term" value="P:cell division"/>
    <property type="evidence" value="ECO:0007669"/>
    <property type="project" value="UniProtKB-KW"/>
</dbReference>
<dbReference type="SMART" id="SM00028">
    <property type="entry name" value="TPR"/>
    <property type="match status" value="7"/>
</dbReference>
<protein>
    <submittedName>
        <fullName evidence="9">Anaphase-promoting complex subunit 23</fullName>
    </submittedName>
</protein>
<organism evidence="9 10">
    <name type="scientific">Maudiozyma exigua</name>
    <name type="common">Yeast</name>
    <name type="synonym">Kazachstania exigua</name>
    <dbReference type="NCBI Taxonomy" id="34358"/>
    <lineage>
        <taxon>Eukaryota</taxon>
        <taxon>Fungi</taxon>
        <taxon>Dikarya</taxon>
        <taxon>Ascomycota</taxon>
        <taxon>Saccharomycotina</taxon>
        <taxon>Saccharomycetes</taxon>
        <taxon>Saccharomycetales</taxon>
        <taxon>Saccharomycetaceae</taxon>
        <taxon>Maudiozyma</taxon>
    </lineage>
</organism>
<dbReference type="Pfam" id="PF04049">
    <property type="entry name" value="ANAPC8"/>
    <property type="match status" value="1"/>
</dbReference>
<keyword evidence="10" id="KW-1185">Reference proteome</keyword>
<proteinExistence type="predicted"/>